<evidence type="ECO:0000256" key="2">
    <source>
        <dbReference type="RuleBase" id="RU362080"/>
    </source>
</evidence>
<dbReference type="InterPro" id="IPR006442">
    <property type="entry name" value="Antitoxin_Phd/YefM"/>
</dbReference>
<comment type="function">
    <text evidence="2">Antitoxin component of a type II toxin-antitoxin (TA) system.</text>
</comment>
<dbReference type="Proteomes" id="UP001549047">
    <property type="component" value="Unassembled WGS sequence"/>
</dbReference>
<dbReference type="SUPFAM" id="SSF143120">
    <property type="entry name" value="YefM-like"/>
    <property type="match status" value="1"/>
</dbReference>
<dbReference type="Pfam" id="PF02604">
    <property type="entry name" value="PhdYeFM_antitox"/>
    <property type="match status" value="1"/>
</dbReference>
<comment type="similarity">
    <text evidence="1 2">Belongs to the phD/YefM antitoxin family.</text>
</comment>
<protein>
    <recommendedName>
        <fullName evidence="2">Antitoxin</fullName>
    </recommendedName>
</protein>
<keyword evidence="4" id="KW-1185">Reference proteome</keyword>
<evidence type="ECO:0000313" key="4">
    <source>
        <dbReference type="Proteomes" id="UP001549047"/>
    </source>
</evidence>
<dbReference type="InterPro" id="IPR051416">
    <property type="entry name" value="phD-YefM_TA_antitoxins"/>
</dbReference>
<dbReference type="Gene3D" id="3.40.1620.10">
    <property type="entry name" value="YefM-like domain"/>
    <property type="match status" value="1"/>
</dbReference>
<dbReference type="PANTHER" id="PTHR35377:SF4">
    <property type="entry name" value="PREVENT-HOST-DEATH FAMILY PROTEIN"/>
    <property type="match status" value="1"/>
</dbReference>
<evidence type="ECO:0000256" key="1">
    <source>
        <dbReference type="ARBA" id="ARBA00009981"/>
    </source>
</evidence>
<accession>A0ABV2IUK7</accession>
<dbReference type="PANTHER" id="PTHR35377">
    <property type="entry name" value="ANTITOXIN VAPB49-RELATED-RELATED"/>
    <property type="match status" value="1"/>
</dbReference>
<reference evidence="3 4" key="1">
    <citation type="submission" date="2024-06" db="EMBL/GenBank/DDBJ databases">
        <title>Genomic Encyclopedia of Type Strains, Phase IV (KMG-IV): sequencing the most valuable type-strain genomes for metagenomic binning, comparative biology and taxonomic classification.</title>
        <authorList>
            <person name="Goeker M."/>
        </authorList>
    </citation>
    <scope>NUCLEOTIDE SEQUENCE [LARGE SCALE GENOMIC DNA]</scope>
    <source>
        <strain evidence="3 4">DSM 29780</strain>
    </source>
</reference>
<sequence>MTKVSLAEAKAHLSELVNKAEAGEIVEIMRHGKPAARLVPVDALEPVDIEWLRTVIEKLPETKSDTMDILRADERY</sequence>
<dbReference type="RefSeq" id="WP_354554636.1">
    <property type="nucleotide sequence ID" value="NZ_JBEPMB010000001.1"/>
</dbReference>
<gene>
    <name evidence="3" type="ORF">ABID16_000353</name>
</gene>
<name>A0ABV2IUK7_9HYPH</name>
<dbReference type="EMBL" id="JBEPMB010000001">
    <property type="protein sequence ID" value="MET3612048.1"/>
    <property type="molecule type" value="Genomic_DNA"/>
</dbReference>
<dbReference type="InterPro" id="IPR036165">
    <property type="entry name" value="YefM-like_sf"/>
</dbReference>
<proteinExistence type="inferred from homology"/>
<evidence type="ECO:0000313" key="3">
    <source>
        <dbReference type="EMBL" id="MET3612048.1"/>
    </source>
</evidence>
<organism evidence="3 4">
    <name type="scientific">Rhizobium aquaticum</name>
    <dbReference type="NCBI Taxonomy" id="1549636"/>
    <lineage>
        <taxon>Bacteria</taxon>
        <taxon>Pseudomonadati</taxon>
        <taxon>Pseudomonadota</taxon>
        <taxon>Alphaproteobacteria</taxon>
        <taxon>Hyphomicrobiales</taxon>
        <taxon>Rhizobiaceae</taxon>
        <taxon>Rhizobium/Agrobacterium group</taxon>
        <taxon>Rhizobium</taxon>
    </lineage>
</organism>
<comment type="caution">
    <text evidence="3">The sequence shown here is derived from an EMBL/GenBank/DDBJ whole genome shotgun (WGS) entry which is preliminary data.</text>
</comment>
<dbReference type="NCBIfam" id="TIGR01552">
    <property type="entry name" value="phd_fam"/>
    <property type="match status" value="1"/>
</dbReference>